<dbReference type="Pfam" id="PF12260">
    <property type="entry name" value="PIP49_C"/>
    <property type="match status" value="1"/>
</dbReference>
<evidence type="ECO:0000313" key="6">
    <source>
        <dbReference type="EMBL" id="KAL0985417.1"/>
    </source>
</evidence>
<evidence type="ECO:0000259" key="5">
    <source>
        <dbReference type="Pfam" id="PF12260"/>
    </source>
</evidence>
<gene>
    <name evidence="6" type="ORF">UPYG_G00156630</name>
</gene>
<keyword evidence="7" id="KW-1185">Reference proteome</keyword>
<organism evidence="6 7">
    <name type="scientific">Umbra pygmaea</name>
    <name type="common">Eastern mudminnow</name>
    <dbReference type="NCBI Taxonomy" id="75934"/>
    <lineage>
        <taxon>Eukaryota</taxon>
        <taxon>Metazoa</taxon>
        <taxon>Chordata</taxon>
        <taxon>Craniata</taxon>
        <taxon>Vertebrata</taxon>
        <taxon>Euteleostomi</taxon>
        <taxon>Actinopterygii</taxon>
        <taxon>Neopterygii</taxon>
        <taxon>Teleostei</taxon>
        <taxon>Protacanthopterygii</taxon>
        <taxon>Esociformes</taxon>
        <taxon>Umbridae</taxon>
        <taxon>Umbra</taxon>
    </lineage>
</organism>
<dbReference type="EMBL" id="JAGEUA010000004">
    <property type="protein sequence ID" value="KAL0985417.1"/>
    <property type="molecule type" value="Genomic_DNA"/>
</dbReference>
<reference evidence="6 7" key="1">
    <citation type="submission" date="2024-06" db="EMBL/GenBank/DDBJ databases">
        <authorList>
            <person name="Pan Q."/>
            <person name="Wen M."/>
            <person name="Jouanno E."/>
            <person name="Zahm M."/>
            <person name="Klopp C."/>
            <person name="Cabau C."/>
            <person name="Louis A."/>
            <person name="Berthelot C."/>
            <person name="Parey E."/>
            <person name="Roest Crollius H."/>
            <person name="Montfort J."/>
            <person name="Robinson-Rechavi M."/>
            <person name="Bouchez O."/>
            <person name="Lampietro C."/>
            <person name="Lopez Roques C."/>
            <person name="Donnadieu C."/>
            <person name="Postlethwait J."/>
            <person name="Bobe J."/>
            <person name="Verreycken H."/>
            <person name="Guiguen Y."/>
        </authorList>
    </citation>
    <scope>NUCLEOTIDE SEQUENCE [LARGE SCALE GENOMIC DNA]</scope>
    <source>
        <strain evidence="6">Up_M1</strain>
        <tissue evidence="6">Testis</tissue>
    </source>
</reference>
<dbReference type="InterPro" id="IPR022049">
    <property type="entry name" value="FAM69_kinase_dom"/>
</dbReference>
<keyword evidence="3" id="KW-0964">Secreted</keyword>
<name>A0ABD0XGF2_UMBPY</name>
<accession>A0ABD0XGF2</accession>
<dbReference type="PANTHER" id="PTHR32073">
    <property type="entry name" value="GH11358P"/>
    <property type="match status" value="1"/>
</dbReference>
<dbReference type="InterPro" id="IPR020519">
    <property type="entry name" value="DIPK2A/B"/>
</dbReference>
<proteinExistence type="inferred from homology"/>
<evidence type="ECO:0000256" key="3">
    <source>
        <dbReference type="ARBA" id="ARBA00022525"/>
    </source>
</evidence>
<dbReference type="Proteomes" id="UP001557470">
    <property type="component" value="Unassembled WGS sequence"/>
</dbReference>
<evidence type="ECO:0000256" key="2">
    <source>
        <dbReference type="ARBA" id="ARBA00006338"/>
    </source>
</evidence>
<sequence length="219" mass="24118">MVSSSCSGHCRFSPGSPAQRLQPAEDIPWAGQVQCLRGDIHLQVLQGPDHMFPGTECWPFPRYQCSCGRLMVWASSWPLQGLYCSMGDIHQRIDVAYQLLHITQGLGHNSQGFLLYYTRLDEDMFGLLDDQSVFITDDRSIGVIDLNKGFPPDSLSHSASGQDIFSCLGQGTSSYQRTPPCSAIRPTQSLSLLCAVLLSRLLLTSRDKGAKPTVLQLAL</sequence>
<comment type="similarity">
    <text evidence="2">Belongs to the DIPK family.</text>
</comment>
<feature type="domain" description="FAM69 protein-kinase" evidence="5">
    <location>
        <begin position="51"/>
        <end position="203"/>
    </location>
</feature>
<evidence type="ECO:0000313" key="7">
    <source>
        <dbReference type="Proteomes" id="UP001557470"/>
    </source>
</evidence>
<dbReference type="PANTHER" id="PTHR32073:SF8">
    <property type="entry name" value="DIVERGENT PROTEIN KINASE DOMAIN 2B"/>
    <property type="match status" value="1"/>
</dbReference>
<protein>
    <recommendedName>
        <fullName evidence="5">FAM69 protein-kinase domain-containing protein</fullName>
    </recommendedName>
</protein>
<comment type="caution">
    <text evidence="6">The sequence shown here is derived from an EMBL/GenBank/DDBJ whole genome shotgun (WGS) entry which is preliminary data.</text>
</comment>
<dbReference type="GO" id="GO:0005576">
    <property type="term" value="C:extracellular region"/>
    <property type="evidence" value="ECO:0007669"/>
    <property type="project" value="UniProtKB-SubCell"/>
</dbReference>
<evidence type="ECO:0000256" key="4">
    <source>
        <dbReference type="ARBA" id="ARBA00022729"/>
    </source>
</evidence>
<comment type="subcellular location">
    <subcellularLocation>
        <location evidence="1">Secreted</location>
    </subcellularLocation>
</comment>
<dbReference type="AlphaFoldDB" id="A0ABD0XGF2"/>
<evidence type="ECO:0000256" key="1">
    <source>
        <dbReference type="ARBA" id="ARBA00004613"/>
    </source>
</evidence>
<keyword evidence="4" id="KW-0732">Signal</keyword>